<evidence type="ECO:0000313" key="3">
    <source>
        <dbReference type="Proteomes" id="UP000201418"/>
    </source>
</evidence>
<accession>A0A1Z2RX74</accession>
<feature type="transmembrane region" description="Helical" evidence="1">
    <location>
        <begin position="71"/>
        <end position="94"/>
    </location>
</feature>
<dbReference type="EMBL" id="MF324848">
    <property type="protein sequence ID" value="ASA49509.1"/>
    <property type="molecule type" value="Genomic_RNA"/>
</dbReference>
<proteinExistence type="predicted"/>
<keyword evidence="3" id="KW-1185">Reference proteome</keyword>
<sequence length="171" mass="19274">MTSSPTQTLCDADSWLSIIYGLVFTYYPCVTMTLKFASGWFHQLMQVLCWIMVTYMLCFIGYAHLQSMVKYFWVPLALLWSLYFLYSIVTTCIVRCRLLRHGVRYVTAPAHCVEAEEGTLHKVPPTSVGAVVVRTKSATTANGTLVPSIKRIFSRGRELQRKGIGSIVAYG</sequence>
<keyword evidence="1" id="KW-0812">Transmembrane</keyword>
<evidence type="ECO:0000256" key="1">
    <source>
        <dbReference type="SAM" id="Phobius"/>
    </source>
</evidence>
<feature type="transmembrane region" description="Helical" evidence="1">
    <location>
        <begin position="44"/>
        <end position="65"/>
    </location>
</feature>
<dbReference type="InterPro" id="IPR001332">
    <property type="entry name" value="Arteri_GP5"/>
</dbReference>
<protein>
    <submittedName>
        <fullName evidence="2">M protein</fullName>
    </submittedName>
</protein>
<dbReference type="Pfam" id="PF00951">
    <property type="entry name" value="Arteri_Gl"/>
    <property type="match status" value="1"/>
</dbReference>
<feature type="transmembrane region" description="Helical" evidence="1">
    <location>
        <begin position="15"/>
        <end position="37"/>
    </location>
</feature>
<dbReference type="GO" id="GO:0019031">
    <property type="term" value="C:viral envelope"/>
    <property type="evidence" value="ECO:0007669"/>
    <property type="project" value="InterPro"/>
</dbReference>
<dbReference type="RefSeq" id="YP_009388598.1">
    <property type="nucleotide sequence ID" value="NC_035127.1"/>
</dbReference>
<organism evidence="2 3">
    <name type="scientific">Olivier's shrew virus 1</name>
    <dbReference type="NCBI Taxonomy" id="2012619"/>
    <lineage>
        <taxon>Viruses</taxon>
        <taxon>Riboviria</taxon>
        <taxon>Orthornavirae</taxon>
        <taxon>Pisuviricota</taxon>
        <taxon>Pisoniviricetes</taxon>
        <taxon>Nidovirales</taxon>
        <taxon>Arnidovirineae</taxon>
        <taxon>Arteriviridae</taxon>
        <taxon>Crocarterivirinae</taxon>
        <taxon>Muarterivirus</taxon>
        <taxon>Muarterivirus afrigant</taxon>
    </lineage>
</organism>
<dbReference type="KEGG" id="vg:33194319"/>
<dbReference type="Proteomes" id="UP000201418">
    <property type="component" value="Segment"/>
</dbReference>
<reference evidence="2 3" key="1">
    <citation type="submission" date="2017-06" db="EMBL/GenBank/DDBJ databases">
        <title>Olivier's shrew virus, a newly discovered Arterivirus isolated from Guinean shrews, represents a putative new genus within the family Arteriviridae.</title>
        <authorList>
            <person name="Vanmechelen B."/>
            <person name="Vergote V."/>
            <person name="Laenen L."/>
            <person name="Maes P."/>
        </authorList>
    </citation>
    <scope>NUCLEOTIDE SEQUENCE [LARGE SCALE GENOMIC DNA]</scope>
    <source>
        <strain evidence="2">Gkd-1</strain>
    </source>
</reference>
<keyword evidence="1" id="KW-1133">Transmembrane helix</keyword>
<dbReference type="OrthoDB" id="11963at10239"/>
<keyword evidence="1" id="KW-0472">Membrane</keyword>
<gene>
    <name evidence="2" type="primary">ORF6</name>
</gene>
<dbReference type="GeneID" id="33194319"/>
<name>A0A1Z2RX74_9NIDO</name>
<evidence type="ECO:0000313" key="2">
    <source>
        <dbReference type="EMBL" id="ASA49509.1"/>
    </source>
</evidence>